<sequence>MSAFGGIIFTNRGKNLMSKALAGVQLNFTRMAVGDGTLGSSSILALNALKREIKSLPIAKLKTTPFGKTTVGSFLRNADLTEGFYFREMGIFANDPDQGEILFCYANAGDLAEYIPPGTGTDVIEKNIDVQITTDNVANITAVIDESLVFISTREKGTAEGVATLDVNGRVPITQLRNLQEEDEARQTENIGYGVQSGLNTTASATPDMNVQVQPGVIYMPDGKRFAYTAAATITVTAADSTNPREDIIFINESGVIEYIAGTPAATPTEPALPAGAMHLSTVPVPAGATAIDQSMIIDKRKMLRSLPELDQEVTTHKSDTVSHVTQVDKEKWNAASPKSHDLEIRYWMWTI</sequence>
<keyword evidence="2" id="KW-1185">Reference proteome</keyword>
<protein>
    <recommendedName>
        <fullName evidence="3">Phage tail protein</fullName>
    </recommendedName>
</protein>
<dbReference type="AlphaFoldDB" id="A0A1Q8Q259"/>
<comment type="caution">
    <text evidence="1">The sequence shown here is derived from an EMBL/GenBank/DDBJ whole genome shotgun (WGS) entry which is preliminary data.</text>
</comment>
<dbReference type="EMBL" id="MSDU01000048">
    <property type="protein sequence ID" value="OLN21391.1"/>
    <property type="molecule type" value="Genomic_DNA"/>
</dbReference>
<feature type="non-terminal residue" evidence="1">
    <location>
        <position position="352"/>
    </location>
</feature>
<evidence type="ECO:0000313" key="2">
    <source>
        <dbReference type="Proteomes" id="UP000185568"/>
    </source>
</evidence>
<organism evidence="1 2">
    <name type="scientific">Domibacillus antri</name>
    <dbReference type="NCBI Taxonomy" id="1714264"/>
    <lineage>
        <taxon>Bacteria</taxon>
        <taxon>Bacillati</taxon>
        <taxon>Bacillota</taxon>
        <taxon>Bacilli</taxon>
        <taxon>Bacillales</taxon>
        <taxon>Bacillaceae</taxon>
        <taxon>Domibacillus</taxon>
    </lineage>
</organism>
<evidence type="ECO:0000313" key="1">
    <source>
        <dbReference type="EMBL" id="OLN21391.1"/>
    </source>
</evidence>
<evidence type="ECO:0008006" key="3">
    <source>
        <dbReference type="Google" id="ProtNLM"/>
    </source>
</evidence>
<proteinExistence type="predicted"/>
<dbReference type="STRING" id="1714264.BTO30_14825"/>
<accession>A0A1Q8Q259</accession>
<name>A0A1Q8Q259_9BACI</name>
<gene>
    <name evidence="1" type="ORF">BTO30_14825</name>
</gene>
<reference evidence="1 2" key="1">
    <citation type="submission" date="2016-12" db="EMBL/GenBank/DDBJ databases">
        <title>Domibacillus antri genome sequencing.</title>
        <authorList>
            <person name="Verma A."/>
            <person name="Krishnamurthi S."/>
        </authorList>
    </citation>
    <scope>NUCLEOTIDE SEQUENCE [LARGE SCALE GENOMIC DNA]</scope>
    <source>
        <strain evidence="1 2">XD80</strain>
    </source>
</reference>
<dbReference type="Proteomes" id="UP000185568">
    <property type="component" value="Unassembled WGS sequence"/>
</dbReference>